<keyword evidence="1" id="KW-1185">Reference proteome</keyword>
<organism evidence="1 2">
    <name type="scientific">Ditylenchus dipsaci</name>
    <dbReference type="NCBI Taxonomy" id="166011"/>
    <lineage>
        <taxon>Eukaryota</taxon>
        <taxon>Metazoa</taxon>
        <taxon>Ecdysozoa</taxon>
        <taxon>Nematoda</taxon>
        <taxon>Chromadorea</taxon>
        <taxon>Rhabditida</taxon>
        <taxon>Tylenchina</taxon>
        <taxon>Tylenchomorpha</taxon>
        <taxon>Sphaerularioidea</taxon>
        <taxon>Anguinidae</taxon>
        <taxon>Anguininae</taxon>
        <taxon>Ditylenchus</taxon>
    </lineage>
</organism>
<dbReference type="AlphaFoldDB" id="A0A915DWC3"/>
<name>A0A915DWC3_9BILA</name>
<evidence type="ECO:0000313" key="2">
    <source>
        <dbReference type="WBParaSite" id="jg23442"/>
    </source>
</evidence>
<sequence>MLWKSTLQSSIRCAVFVNEHQFYLVVSANHIFKGTIKRNGAEVILESYDYLPPFCKEPIIDIGHNKDNLLVICGNCILSYTLNGFRECEMYLRDLPANSAQLWQKKQFDTGYRAEINYPPVVPYLTWSNYSLFSLTKNGNISKWRLLPNGRKLRESVHKLGIDNCQQIIGLGANLSSYKKNTISIIQF</sequence>
<evidence type="ECO:0000313" key="1">
    <source>
        <dbReference type="Proteomes" id="UP000887574"/>
    </source>
</evidence>
<dbReference type="Proteomes" id="UP000887574">
    <property type="component" value="Unplaced"/>
</dbReference>
<protein>
    <submittedName>
        <fullName evidence="2">Uncharacterized protein</fullName>
    </submittedName>
</protein>
<accession>A0A915DWC3</accession>
<proteinExistence type="predicted"/>
<dbReference type="WBParaSite" id="jg23442">
    <property type="protein sequence ID" value="jg23442"/>
    <property type="gene ID" value="jg23442"/>
</dbReference>
<reference evidence="2" key="1">
    <citation type="submission" date="2022-11" db="UniProtKB">
        <authorList>
            <consortium name="WormBaseParasite"/>
        </authorList>
    </citation>
    <scope>IDENTIFICATION</scope>
</reference>